<dbReference type="InterPro" id="IPR001650">
    <property type="entry name" value="Helicase_C-like"/>
</dbReference>
<dbReference type="GO" id="GO:0003723">
    <property type="term" value="F:RNA binding"/>
    <property type="evidence" value="ECO:0007669"/>
    <property type="project" value="UniProtKB-UniRule"/>
</dbReference>
<evidence type="ECO:0000256" key="4">
    <source>
        <dbReference type="ARBA" id="ARBA00022884"/>
    </source>
</evidence>
<dbReference type="InterPro" id="IPR027417">
    <property type="entry name" value="P-loop_NTPase"/>
</dbReference>
<evidence type="ECO:0000313" key="9">
    <source>
        <dbReference type="Proteomes" id="UP000541558"/>
    </source>
</evidence>
<keyword evidence="2 5" id="KW-0378">Hydrolase</keyword>
<evidence type="ECO:0000256" key="3">
    <source>
        <dbReference type="ARBA" id="ARBA00022840"/>
    </source>
</evidence>
<evidence type="ECO:0000256" key="6">
    <source>
        <dbReference type="SAM" id="MobiDB-lite"/>
    </source>
</evidence>
<dbReference type="PANTHER" id="PTHR24031">
    <property type="entry name" value="RNA HELICASE"/>
    <property type="match status" value="1"/>
</dbReference>
<feature type="region of interest" description="Disordered" evidence="6">
    <location>
        <begin position="236"/>
        <end position="255"/>
    </location>
</feature>
<dbReference type="GO" id="GO:0003724">
    <property type="term" value="F:RNA helicase activity"/>
    <property type="evidence" value="ECO:0007669"/>
    <property type="project" value="UniProtKB-EC"/>
</dbReference>
<protein>
    <recommendedName>
        <fullName evidence="5">ATP-dependent RNA helicase</fullName>
        <ecNumber evidence="5">3.6.4.13</ecNumber>
    </recommendedName>
</protein>
<organism evidence="8 9">
    <name type="scientific">Ephemerocybe angulata</name>
    <dbReference type="NCBI Taxonomy" id="980116"/>
    <lineage>
        <taxon>Eukaryota</taxon>
        <taxon>Fungi</taxon>
        <taxon>Dikarya</taxon>
        <taxon>Basidiomycota</taxon>
        <taxon>Agaricomycotina</taxon>
        <taxon>Agaricomycetes</taxon>
        <taxon>Agaricomycetidae</taxon>
        <taxon>Agaricales</taxon>
        <taxon>Agaricineae</taxon>
        <taxon>Psathyrellaceae</taxon>
        <taxon>Ephemerocybe</taxon>
    </lineage>
</organism>
<feature type="domain" description="Helicase C-terminal" evidence="7">
    <location>
        <begin position="94"/>
        <end position="264"/>
    </location>
</feature>
<name>A0A8H5ETC2_9AGAR</name>
<keyword evidence="4 5" id="KW-0694">RNA-binding</keyword>
<dbReference type="SMART" id="SM00490">
    <property type="entry name" value="HELICc"/>
    <property type="match status" value="1"/>
</dbReference>
<comment type="similarity">
    <text evidence="5">Belongs to the DEAD box helicase family.</text>
</comment>
<proteinExistence type="inferred from homology"/>
<comment type="function">
    <text evidence="5">RNA helicase.</text>
</comment>
<keyword evidence="1 5" id="KW-0547">Nucleotide-binding</keyword>
<sequence>MKLISSIWLESASTELTLSVQRTADFIGLHELKVALPKSVTWHAATATLPPHMLVPLVREATQILSPGYLTVRTTSNRPNLVPAVHTVVGSFEKLVNYDFLIAEPFSLAQQPWIIVFFESISLQTKVCSYLISKLPAEYRNKDVVLNYHSLHSLDFLERIFKEFTERIGMSRILCTTSGNSTGVDFPGVDMVVCVGFPDTVAEFLQRIGRCARAPGSVGLGLALIEPWMHEIELEEFDEGDTSNPDRTRAPLKSNSNKKERAVFSAIKVVQADTCLRKLFAEELHDDSPEALLYTTKYCCSNHADNPLVLSDILPAPLYTGTDDEKLTATSKSRNKYRKTTERNGLDVLLIQWLRDVTKSEDPLVNHGFLYADDILSDKGRRTIVWEDPKAITDAKYIQTKLSESDEWYKLWAQEIFKIIVKYDKGEDLDSSEDEIMDSGEEADCT</sequence>
<dbReference type="GO" id="GO:0005524">
    <property type="term" value="F:ATP binding"/>
    <property type="evidence" value="ECO:0007669"/>
    <property type="project" value="UniProtKB-UniRule"/>
</dbReference>
<keyword evidence="5" id="KW-0347">Helicase</keyword>
<evidence type="ECO:0000259" key="7">
    <source>
        <dbReference type="PROSITE" id="PS51194"/>
    </source>
</evidence>
<evidence type="ECO:0000256" key="2">
    <source>
        <dbReference type="ARBA" id="ARBA00022801"/>
    </source>
</evidence>
<dbReference type="Proteomes" id="UP000541558">
    <property type="component" value="Unassembled WGS sequence"/>
</dbReference>
<keyword evidence="3 5" id="KW-0067">ATP-binding</keyword>
<dbReference type="SUPFAM" id="SSF52540">
    <property type="entry name" value="P-loop containing nucleoside triphosphate hydrolases"/>
    <property type="match status" value="1"/>
</dbReference>
<gene>
    <name evidence="8" type="ORF">D9611_009451</name>
</gene>
<dbReference type="EMBL" id="JAACJK010000225">
    <property type="protein sequence ID" value="KAF5311725.1"/>
    <property type="molecule type" value="Genomic_DNA"/>
</dbReference>
<evidence type="ECO:0000256" key="5">
    <source>
        <dbReference type="RuleBase" id="RU365068"/>
    </source>
</evidence>
<reference evidence="8 9" key="1">
    <citation type="journal article" date="2020" name="ISME J.">
        <title>Uncovering the hidden diversity of litter-decomposition mechanisms in mushroom-forming fungi.</title>
        <authorList>
            <person name="Floudas D."/>
            <person name="Bentzer J."/>
            <person name="Ahren D."/>
            <person name="Johansson T."/>
            <person name="Persson P."/>
            <person name="Tunlid A."/>
        </authorList>
    </citation>
    <scope>NUCLEOTIDE SEQUENCE [LARGE SCALE GENOMIC DNA]</scope>
    <source>
        <strain evidence="8 9">CBS 175.51</strain>
    </source>
</reference>
<dbReference type="EC" id="3.6.4.13" evidence="5"/>
<evidence type="ECO:0000256" key="1">
    <source>
        <dbReference type="ARBA" id="ARBA00022741"/>
    </source>
</evidence>
<evidence type="ECO:0000313" key="8">
    <source>
        <dbReference type="EMBL" id="KAF5311725.1"/>
    </source>
</evidence>
<accession>A0A8H5ETC2</accession>
<dbReference type="OrthoDB" id="5952536at2759"/>
<dbReference type="Pfam" id="PF00271">
    <property type="entry name" value="Helicase_C"/>
    <property type="match status" value="1"/>
</dbReference>
<dbReference type="Gene3D" id="3.40.50.300">
    <property type="entry name" value="P-loop containing nucleotide triphosphate hydrolases"/>
    <property type="match status" value="1"/>
</dbReference>
<dbReference type="GO" id="GO:0016787">
    <property type="term" value="F:hydrolase activity"/>
    <property type="evidence" value="ECO:0007669"/>
    <property type="project" value="UniProtKB-KW"/>
</dbReference>
<dbReference type="AlphaFoldDB" id="A0A8H5ETC2"/>
<comment type="domain">
    <text evidence="5">The Q motif is unique to and characteristic of the DEAD box family of RNA helicases and controls ATP binding and hydrolysis.</text>
</comment>
<dbReference type="PROSITE" id="PS51194">
    <property type="entry name" value="HELICASE_CTER"/>
    <property type="match status" value="1"/>
</dbReference>
<comment type="catalytic activity">
    <reaction evidence="5">
        <text>ATP + H2O = ADP + phosphate + H(+)</text>
        <dbReference type="Rhea" id="RHEA:13065"/>
        <dbReference type="ChEBI" id="CHEBI:15377"/>
        <dbReference type="ChEBI" id="CHEBI:15378"/>
        <dbReference type="ChEBI" id="CHEBI:30616"/>
        <dbReference type="ChEBI" id="CHEBI:43474"/>
        <dbReference type="ChEBI" id="CHEBI:456216"/>
        <dbReference type="EC" id="3.6.4.13"/>
    </reaction>
</comment>
<comment type="caution">
    <text evidence="8">The sequence shown here is derived from an EMBL/GenBank/DDBJ whole genome shotgun (WGS) entry which is preliminary data.</text>
</comment>
<keyword evidence="9" id="KW-1185">Reference proteome</keyword>